<evidence type="ECO:0000313" key="2">
    <source>
        <dbReference type="Proteomes" id="UP000772434"/>
    </source>
</evidence>
<organism evidence="1 2">
    <name type="scientific">Rhodocollybia butyracea</name>
    <dbReference type="NCBI Taxonomy" id="206335"/>
    <lineage>
        <taxon>Eukaryota</taxon>
        <taxon>Fungi</taxon>
        <taxon>Dikarya</taxon>
        <taxon>Basidiomycota</taxon>
        <taxon>Agaricomycotina</taxon>
        <taxon>Agaricomycetes</taxon>
        <taxon>Agaricomycetidae</taxon>
        <taxon>Agaricales</taxon>
        <taxon>Marasmiineae</taxon>
        <taxon>Omphalotaceae</taxon>
        <taxon>Rhodocollybia</taxon>
    </lineage>
</organism>
<sequence length="153" mass="16698">MTQKHRASFTDLTFKPPCDSSHLTVPQTFSILANSPNLSSCTLGVLLTPVDPLNDDLPVGEVEARFYTLFGVLGASHLTHLEFIARAFDFRRGIGCVAFMPLLEGEALISIPNLARCTLLLTGTSRDPVSYPAYPASTLPLPPWCPLWRVGDL</sequence>
<evidence type="ECO:0000313" key="1">
    <source>
        <dbReference type="EMBL" id="KAF9062779.1"/>
    </source>
</evidence>
<proteinExistence type="predicted"/>
<comment type="caution">
    <text evidence="1">The sequence shown here is derived from an EMBL/GenBank/DDBJ whole genome shotgun (WGS) entry which is preliminary data.</text>
</comment>
<keyword evidence="2" id="KW-1185">Reference proteome</keyword>
<reference evidence="1" key="1">
    <citation type="submission" date="2020-11" db="EMBL/GenBank/DDBJ databases">
        <authorList>
            <consortium name="DOE Joint Genome Institute"/>
            <person name="Ahrendt S."/>
            <person name="Riley R."/>
            <person name="Andreopoulos W."/>
            <person name="Labutti K."/>
            <person name="Pangilinan J."/>
            <person name="Ruiz-Duenas F.J."/>
            <person name="Barrasa J.M."/>
            <person name="Sanchez-Garcia M."/>
            <person name="Camarero S."/>
            <person name="Miyauchi S."/>
            <person name="Serrano A."/>
            <person name="Linde D."/>
            <person name="Babiker R."/>
            <person name="Drula E."/>
            <person name="Ayuso-Fernandez I."/>
            <person name="Pacheco R."/>
            <person name="Padilla G."/>
            <person name="Ferreira P."/>
            <person name="Barriuso J."/>
            <person name="Kellner H."/>
            <person name="Castanera R."/>
            <person name="Alfaro M."/>
            <person name="Ramirez L."/>
            <person name="Pisabarro A.G."/>
            <person name="Kuo A."/>
            <person name="Tritt A."/>
            <person name="Lipzen A."/>
            <person name="He G."/>
            <person name="Yan M."/>
            <person name="Ng V."/>
            <person name="Cullen D."/>
            <person name="Martin F."/>
            <person name="Rosso M.-N."/>
            <person name="Henrissat B."/>
            <person name="Hibbett D."/>
            <person name="Martinez A.T."/>
            <person name="Grigoriev I.V."/>
        </authorList>
    </citation>
    <scope>NUCLEOTIDE SEQUENCE</scope>
    <source>
        <strain evidence="1">AH 40177</strain>
    </source>
</reference>
<dbReference type="AlphaFoldDB" id="A0A9P5U1V1"/>
<name>A0A9P5U1V1_9AGAR</name>
<accession>A0A9P5U1V1</accession>
<dbReference type="Proteomes" id="UP000772434">
    <property type="component" value="Unassembled WGS sequence"/>
</dbReference>
<protein>
    <submittedName>
        <fullName evidence="1">Uncharacterized protein</fullName>
    </submittedName>
</protein>
<gene>
    <name evidence="1" type="ORF">BDP27DRAFT_1427542</name>
</gene>
<dbReference type="EMBL" id="JADNRY010000162">
    <property type="protein sequence ID" value="KAF9062779.1"/>
    <property type="molecule type" value="Genomic_DNA"/>
</dbReference>